<organism evidence="2 3">
    <name type="scientific">Lolium multiflorum</name>
    <name type="common">Italian ryegrass</name>
    <name type="synonym">Lolium perenne subsp. multiflorum</name>
    <dbReference type="NCBI Taxonomy" id="4521"/>
    <lineage>
        <taxon>Eukaryota</taxon>
        <taxon>Viridiplantae</taxon>
        <taxon>Streptophyta</taxon>
        <taxon>Embryophyta</taxon>
        <taxon>Tracheophyta</taxon>
        <taxon>Spermatophyta</taxon>
        <taxon>Magnoliopsida</taxon>
        <taxon>Liliopsida</taxon>
        <taxon>Poales</taxon>
        <taxon>Poaceae</taxon>
        <taxon>BOP clade</taxon>
        <taxon>Pooideae</taxon>
        <taxon>Poodae</taxon>
        <taxon>Poeae</taxon>
        <taxon>Poeae Chloroplast Group 2 (Poeae type)</taxon>
        <taxon>Loliodinae</taxon>
        <taxon>Loliinae</taxon>
        <taxon>Lolium</taxon>
    </lineage>
</organism>
<name>A0AAD8VXV5_LOLMU</name>
<dbReference type="InterPro" id="IPR050898">
    <property type="entry name" value="Plant_acyltransferase"/>
</dbReference>
<comment type="similarity">
    <text evidence="1">Belongs to the plant acyltransferase family.</text>
</comment>
<keyword evidence="3" id="KW-1185">Reference proteome</keyword>
<comment type="caution">
    <text evidence="2">The sequence shown here is derived from an EMBL/GenBank/DDBJ whole genome shotgun (WGS) entry which is preliminary data.</text>
</comment>
<evidence type="ECO:0000313" key="2">
    <source>
        <dbReference type="EMBL" id="KAK1620808.1"/>
    </source>
</evidence>
<dbReference type="PANTHER" id="PTHR31147:SF62">
    <property type="entry name" value="GENOME ASSEMBLY, CHROMOSOME: II"/>
    <property type="match status" value="1"/>
</dbReference>
<dbReference type="GO" id="GO:0016747">
    <property type="term" value="F:acyltransferase activity, transferring groups other than amino-acyl groups"/>
    <property type="evidence" value="ECO:0007669"/>
    <property type="project" value="UniProtKB-ARBA"/>
</dbReference>
<protein>
    <submittedName>
        <fullName evidence="2">Uncharacterized protein</fullName>
    </submittedName>
</protein>
<dbReference type="Gene3D" id="3.30.559.10">
    <property type="entry name" value="Chloramphenicol acetyltransferase-like domain"/>
    <property type="match status" value="2"/>
</dbReference>
<evidence type="ECO:0000313" key="3">
    <source>
        <dbReference type="Proteomes" id="UP001231189"/>
    </source>
</evidence>
<dbReference type="EMBL" id="JAUUTY010000006">
    <property type="protein sequence ID" value="KAK1620808.1"/>
    <property type="molecule type" value="Genomic_DNA"/>
</dbReference>
<dbReference type="Proteomes" id="UP001231189">
    <property type="component" value="Unassembled WGS sequence"/>
</dbReference>
<dbReference type="AlphaFoldDB" id="A0AAD8VXV5"/>
<evidence type="ECO:0000256" key="1">
    <source>
        <dbReference type="ARBA" id="ARBA00009861"/>
    </source>
</evidence>
<gene>
    <name evidence="2" type="ORF">QYE76_026325</name>
</gene>
<dbReference type="Pfam" id="PF02458">
    <property type="entry name" value="Transferase"/>
    <property type="match status" value="1"/>
</dbReference>
<dbReference type="InterPro" id="IPR023213">
    <property type="entry name" value="CAT-like_dom_sf"/>
</dbReference>
<proteinExistence type="inferred from homology"/>
<sequence length="407" mass="43656">MIAVVSKSSPVVVVGQSEQATPANIINLSSFDNCFVPFSTAALLLFDQPIDDTIETIKKALSQALVHYHPMAGRLATGSDGELHIACTGEGVSFVAASASCSLDELSTSSPLLLKDLTLRYPGEYCCLNDALLLMQVTEFSCGGFAVGVTWNHLIADGVGMAQFLQAIGELARGTPAPSVVPVRFDGSLPCLPQPMVAWLRSQMRIETDEMASLDVTISSTSISRVKAECGDCTTFEAVAAMLWRCRTRATMSDSEAPALLVFLSNVREVVGAKDGFYGNCLTMQFVQATSGTVANSDIKDLVKLIRLAKEKIPDLYKNVGSSDEPQQVPPSYNILTISSWRNLGFDAVDFGSGKPARVMWQGEKTVALFCYLCPPCKGKYGLNVISLCVKPEHADAFLGELAALDI</sequence>
<reference evidence="2" key="1">
    <citation type="submission" date="2023-07" db="EMBL/GenBank/DDBJ databases">
        <title>A chromosome-level genome assembly of Lolium multiflorum.</title>
        <authorList>
            <person name="Chen Y."/>
            <person name="Copetti D."/>
            <person name="Kolliker R."/>
            <person name="Studer B."/>
        </authorList>
    </citation>
    <scope>NUCLEOTIDE SEQUENCE</scope>
    <source>
        <strain evidence="2">02402/16</strain>
        <tissue evidence="2">Leaf</tissue>
    </source>
</reference>
<dbReference type="PANTHER" id="PTHR31147">
    <property type="entry name" value="ACYL TRANSFERASE 4"/>
    <property type="match status" value="1"/>
</dbReference>
<accession>A0AAD8VXV5</accession>